<organism evidence="1 2">
    <name type="scientific">Herbaspirillum rubrisubalbicans</name>
    <dbReference type="NCBI Taxonomy" id="80842"/>
    <lineage>
        <taxon>Bacteria</taxon>
        <taxon>Pseudomonadati</taxon>
        <taxon>Pseudomonadota</taxon>
        <taxon>Betaproteobacteria</taxon>
        <taxon>Burkholderiales</taxon>
        <taxon>Oxalobacteraceae</taxon>
        <taxon>Herbaspirillum</taxon>
    </lineage>
</organism>
<dbReference type="RefSeq" id="WP_058896301.1">
    <property type="nucleotide sequence ID" value="NZ_CP024996.1"/>
</dbReference>
<dbReference type="AlphaFoldDB" id="A0AAD0XIH6"/>
<proteinExistence type="predicted"/>
<name>A0AAD0XIH6_9BURK</name>
<reference evidence="1 2" key="1">
    <citation type="submission" date="2017-11" db="EMBL/GenBank/DDBJ databases">
        <title>Complete genome sequence of Herbaspirillum rubrisubalbicans DSM 11543.</title>
        <authorList>
            <person name="Chen M."/>
            <person name="An Q."/>
        </authorList>
    </citation>
    <scope>NUCLEOTIDE SEQUENCE [LARGE SCALE GENOMIC DNA]</scope>
    <source>
        <strain evidence="1 2">DSM 11543</strain>
    </source>
</reference>
<gene>
    <name evidence="1" type="ORF">RC54_17605</name>
</gene>
<protein>
    <submittedName>
        <fullName evidence="1">Uncharacterized protein</fullName>
    </submittedName>
</protein>
<dbReference type="EMBL" id="CP024996">
    <property type="protein sequence ID" value="AYR25523.1"/>
    <property type="molecule type" value="Genomic_DNA"/>
</dbReference>
<evidence type="ECO:0000313" key="2">
    <source>
        <dbReference type="Proteomes" id="UP000269199"/>
    </source>
</evidence>
<sequence length="246" mass="28660">MKEMKMLIFDHVTGDDIIDFDPATGLWRYPEKPRVTPELEIMARFTLPVRGSFTEVDGKRYYLYWTADRILLFRLPDGTEYTLFRHLSDARFEDLRDGLKFEIVPAERRDGSAIPGYSTVRMHDKTGTLLHEVSYFSQRYLQLYMMDITPFTDRDLGTWDFFVALKDAVEKISKKCSSEQNESLPASRIRARTGERCPLDGFWLVADSVDYRIEAKQGELMPSSQGRNVNWEWISRELIPAGLFTD</sequence>
<dbReference type="Proteomes" id="UP000269199">
    <property type="component" value="Chromosome"/>
</dbReference>
<accession>A0AAD0XIH6</accession>
<evidence type="ECO:0000313" key="1">
    <source>
        <dbReference type="EMBL" id="AYR25523.1"/>
    </source>
</evidence>